<dbReference type="InterPro" id="IPR025419">
    <property type="entry name" value="DUF4142"/>
</dbReference>
<reference evidence="2 3" key="1">
    <citation type="submission" date="2019-07" db="EMBL/GenBank/DDBJ databases">
        <title>Microbispora hainanensis DSM 45428.</title>
        <authorList>
            <person name="Thawai C."/>
        </authorList>
    </citation>
    <scope>NUCLEOTIDE SEQUENCE [LARGE SCALE GENOMIC DNA]</scope>
    <source>
        <strain evidence="2 3">DSM 45428</strain>
    </source>
</reference>
<dbReference type="AlphaFoldDB" id="A0A544YHX9"/>
<dbReference type="RefSeq" id="WP_142623998.1">
    <property type="nucleotide sequence ID" value="NZ_VIRM01000053.1"/>
</dbReference>
<proteinExistence type="predicted"/>
<sequence>MRFRFGELLVLGVFLFAAAVTVVVVVPRSASSQAGWSGPDWTQTPYGPLGPADRDLLVRVRWAGLWEIPAGRWAQDRAGSGKVKDAGMHLVEDHTKLDAAVRELAAKLAVPLPDQPNPDQRGWLDEMAPLRGADFDRVFTARLRDAHGKVFTFVSAVRAGTRNSLIRDFAGQAVDVVMKHMTLLEGTGLVDYSALPTPAV</sequence>
<evidence type="ECO:0000259" key="1">
    <source>
        <dbReference type="Pfam" id="PF13628"/>
    </source>
</evidence>
<evidence type="ECO:0000313" key="3">
    <source>
        <dbReference type="Proteomes" id="UP000316541"/>
    </source>
</evidence>
<dbReference type="EMBL" id="VIRM01000053">
    <property type="protein sequence ID" value="TQS16102.1"/>
    <property type="molecule type" value="Genomic_DNA"/>
</dbReference>
<accession>A0A544YHX9</accession>
<gene>
    <name evidence="2" type="ORF">FLX08_32045</name>
</gene>
<feature type="domain" description="DUF4142" evidence="1">
    <location>
        <begin position="52"/>
        <end position="182"/>
    </location>
</feature>
<protein>
    <submittedName>
        <fullName evidence="2">DUF4142 domain-containing protein</fullName>
    </submittedName>
</protein>
<evidence type="ECO:0000313" key="2">
    <source>
        <dbReference type="EMBL" id="TQS16102.1"/>
    </source>
</evidence>
<comment type="caution">
    <text evidence="2">The sequence shown here is derived from an EMBL/GenBank/DDBJ whole genome shotgun (WGS) entry which is preliminary data.</text>
</comment>
<dbReference type="Proteomes" id="UP000316541">
    <property type="component" value="Unassembled WGS sequence"/>
</dbReference>
<dbReference type="Pfam" id="PF13628">
    <property type="entry name" value="DUF4142"/>
    <property type="match status" value="1"/>
</dbReference>
<name>A0A544YHX9_9ACTN</name>
<organism evidence="2 3">
    <name type="scientific">Microbispora hainanensis</name>
    <dbReference type="NCBI Taxonomy" id="568844"/>
    <lineage>
        <taxon>Bacteria</taxon>
        <taxon>Bacillati</taxon>
        <taxon>Actinomycetota</taxon>
        <taxon>Actinomycetes</taxon>
        <taxon>Streptosporangiales</taxon>
        <taxon>Streptosporangiaceae</taxon>
        <taxon>Microbispora</taxon>
    </lineage>
</organism>